<dbReference type="AlphaFoldDB" id="A0A832H503"/>
<evidence type="ECO:0000256" key="1">
    <source>
        <dbReference type="SAM" id="Phobius"/>
    </source>
</evidence>
<comment type="caution">
    <text evidence="2">The sequence shown here is derived from an EMBL/GenBank/DDBJ whole genome shotgun (WGS) entry which is preliminary data.</text>
</comment>
<sequence>MLKWLPRSHSSKLTWMVVGSMAILFVCSTLRHILFHSTAFDLGYFDQATYLISQGMTPIVSFWGFHFMGGHADWIIYPIALFYKLYPSVYWLLAVQAIALSLGAVPLYYLACDAGLKEGQAIAIAAAYLLHPLIFNLNLFDFHPEVIALPLLLTSVLAARRHQIGWFILCLVVILGCRDALSLTVAAMGVWLVLFEKQRVYGAIALMLGIAWLLIATQVIIPMFRPGGVESVWRFAYLGNSLPEIALNLVLKPHLVLSALFTLKNLEYLALLFLPFVWGLSVSHLAPLVVIAPTLAMNLLSTMESQKDLLHQYSLPALPFLFIAAIAALADGKGLLQKPRRIVLFALVGFVALAKVGYFGDRYLSALNTWQATRTALTTVSPTGSILTTAWIVPHVTHRSTVKVAIAGIEKHDLTQFNDILLNPQHPGWMSTPEFQQMLVTQLHQDPRFKLQFQRDGVYLFTRRL</sequence>
<feature type="transmembrane region" description="Helical" evidence="1">
    <location>
        <begin position="55"/>
        <end position="77"/>
    </location>
</feature>
<keyword evidence="1" id="KW-0812">Transmembrane</keyword>
<feature type="transmembrane region" description="Helical" evidence="1">
    <location>
        <begin position="270"/>
        <end position="293"/>
    </location>
</feature>
<dbReference type="EMBL" id="DSRD01000737">
    <property type="protein sequence ID" value="HGW94958.1"/>
    <property type="molecule type" value="Genomic_DNA"/>
</dbReference>
<feature type="transmembrane region" description="Helical" evidence="1">
    <location>
        <begin position="122"/>
        <end position="144"/>
    </location>
</feature>
<name>A0A832H503_9CYAN</name>
<feature type="transmembrane region" description="Helical" evidence="1">
    <location>
        <begin position="342"/>
        <end position="360"/>
    </location>
</feature>
<dbReference type="InterPro" id="IPR018650">
    <property type="entry name" value="STSV1_Orf64"/>
</dbReference>
<gene>
    <name evidence="2" type="ORF">ENR47_11850</name>
</gene>
<feature type="transmembrane region" description="Helical" evidence="1">
    <location>
        <begin position="13"/>
        <end position="34"/>
    </location>
</feature>
<organism evidence="2">
    <name type="scientific">Oscillatoriales cyanobacterium SpSt-402</name>
    <dbReference type="NCBI Taxonomy" id="2282168"/>
    <lineage>
        <taxon>Bacteria</taxon>
        <taxon>Bacillati</taxon>
        <taxon>Cyanobacteriota</taxon>
        <taxon>Cyanophyceae</taxon>
        <taxon>Oscillatoriophycideae</taxon>
        <taxon>Oscillatoriales</taxon>
    </lineage>
</organism>
<reference evidence="2" key="1">
    <citation type="journal article" date="2020" name="mSystems">
        <title>Genome- and Community-Level Interaction Insights into Carbon Utilization and Element Cycling Functions of Hydrothermarchaeota in Hydrothermal Sediment.</title>
        <authorList>
            <person name="Zhou Z."/>
            <person name="Liu Y."/>
            <person name="Xu W."/>
            <person name="Pan J."/>
            <person name="Luo Z.H."/>
            <person name="Li M."/>
        </authorList>
    </citation>
    <scope>NUCLEOTIDE SEQUENCE [LARGE SCALE GENOMIC DNA]</scope>
    <source>
        <strain evidence="2">SpSt-402</strain>
    </source>
</reference>
<feature type="transmembrane region" description="Helical" evidence="1">
    <location>
        <begin position="164"/>
        <end position="194"/>
    </location>
</feature>
<proteinExistence type="predicted"/>
<dbReference type="Pfam" id="PF09852">
    <property type="entry name" value="DUF2079"/>
    <property type="match status" value="1"/>
</dbReference>
<protein>
    <submittedName>
        <fullName evidence="2">DUF2079 domain-containing protein</fullName>
    </submittedName>
</protein>
<accession>A0A832H503</accession>
<feature type="transmembrane region" description="Helical" evidence="1">
    <location>
        <begin position="89"/>
        <end position="110"/>
    </location>
</feature>
<feature type="transmembrane region" description="Helical" evidence="1">
    <location>
        <begin position="201"/>
        <end position="225"/>
    </location>
</feature>
<feature type="transmembrane region" description="Helical" evidence="1">
    <location>
        <begin position="313"/>
        <end position="330"/>
    </location>
</feature>
<evidence type="ECO:0000313" key="2">
    <source>
        <dbReference type="EMBL" id="HGW94958.1"/>
    </source>
</evidence>
<keyword evidence="1" id="KW-0472">Membrane</keyword>
<keyword evidence="1" id="KW-1133">Transmembrane helix</keyword>